<accession>A0A517SMX0</accession>
<protein>
    <submittedName>
        <fullName evidence="2">Uncharacterized protein</fullName>
    </submittedName>
</protein>
<dbReference type="RefSeq" id="WP_145034812.1">
    <property type="nucleotide sequence ID" value="NZ_CP036271.1"/>
</dbReference>
<evidence type="ECO:0000313" key="3">
    <source>
        <dbReference type="Proteomes" id="UP000315700"/>
    </source>
</evidence>
<gene>
    <name evidence="2" type="ORF">Pan44_55340</name>
</gene>
<proteinExistence type="predicted"/>
<dbReference type="InParanoid" id="A0A517SMX0"/>
<dbReference type="EMBL" id="CP036271">
    <property type="protein sequence ID" value="QDT57465.1"/>
    <property type="molecule type" value="Genomic_DNA"/>
</dbReference>
<dbReference type="AlphaFoldDB" id="A0A517SMX0"/>
<dbReference type="Proteomes" id="UP000315700">
    <property type="component" value="Chromosome"/>
</dbReference>
<dbReference type="KEGG" id="ccos:Pan44_55340"/>
<keyword evidence="3" id="KW-1185">Reference proteome</keyword>
<name>A0A517SMX0_9PLAN</name>
<sequence length="106" mass="11198">MSESIAKLLESLLSQIPGRTPESEARLAELCRQLRELQQTDGNLTVTPAPEPDPLTAPDARTVEAAPTGSAMSRDDEEILEAIQAEIESLSALIQSTQGGPSRSGG</sequence>
<evidence type="ECO:0000313" key="2">
    <source>
        <dbReference type="EMBL" id="QDT57465.1"/>
    </source>
</evidence>
<evidence type="ECO:0000256" key="1">
    <source>
        <dbReference type="SAM" id="MobiDB-lite"/>
    </source>
</evidence>
<feature type="region of interest" description="Disordered" evidence="1">
    <location>
        <begin position="40"/>
        <end position="76"/>
    </location>
</feature>
<organism evidence="2 3">
    <name type="scientific">Caulifigura coniformis</name>
    <dbReference type="NCBI Taxonomy" id="2527983"/>
    <lineage>
        <taxon>Bacteria</taxon>
        <taxon>Pseudomonadati</taxon>
        <taxon>Planctomycetota</taxon>
        <taxon>Planctomycetia</taxon>
        <taxon>Planctomycetales</taxon>
        <taxon>Planctomycetaceae</taxon>
        <taxon>Caulifigura</taxon>
    </lineage>
</organism>
<reference evidence="2 3" key="1">
    <citation type="submission" date="2019-02" db="EMBL/GenBank/DDBJ databases">
        <title>Deep-cultivation of Planctomycetes and their phenomic and genomic characterization uncovers novel biology.</title>
        <authorList>
            <person name="Wiegand S."/>
            <person name="Jogler M."/>
            <person name="Boedeker C."/>
            <person name="Pinto D."/>
            <person name="Vollmers J."/>
            <person name="Rivas-Marin E."/>
            <person name="Kohn T."/>
            <person name="Peeters S.H."/>
            <person name="Heuer A."/>
            <person name="Rast P."/>
            <person name="Oberbeckmann S."/>
            <person name="Bunk B."/>
            <person name="Jeske O."/>
            <person name="Meyerdierks A."/>
            <person name="Storesund J.E."/>
            <person name="Kallscheuer N."/>
            <person name="Luecker S."/>
            <person name="Lage O.M."/>
            <person name="Pohl T."/>
            <person name="Merkel B.J."/>
            <person name="Hornburger P."/>
            <person name="Mueller R.-W."/>
            <person name="Bruemmer F."/>
            <person name="Labrenz M."/>
            <person name="Spormann A.M."/>
            <person name="Op den Camp H."/>
            <person name="Overmann J."/>
            <person name="Amann R."/>
            <person name="Jetten M.S.M."/>
            <person name="Mascher T."/>
            <person name="Medema M.H."/>
            <person name="Devos D.P."/>
            <person name="Kaster A.-K."/>
            <person name="Ovreas L."/>
            <person name="Rohde M."/>
            <person name="Galperin M.Y."/>
            <person name="Jogler C."/>
        </authorList>
    </citation>
    <scope>NUCLEOTIDE SEQUENCE [LARGE SCALE GENOMIC DNA]</scope>
    <source>
        <strain evidence="2 3">Pan44</strain>
    </source>
</reference>